<sequence length="91" mass="10242">MTHPKKYVIRHGTPQPPRLPRVAHMNLSLGEPRDPDFFAREHLFLQQVFYALRRNDQVGKIKVGKIKVGNMMLILRASHTGSDGTTHGDGG</sequence>
<gene>
    <name evidence="2" type="ORF">PoMZ_04334</name>
</gene>
<evidence type="ECO:0000256" key="1">
    <source>
        <dbReference type="SAM" id="MobiDB-lite"/>
    </source>
</evidence>
<reference evidence="2 3" key="1">
    <citation type="journal article" date="2019" name="Mol. Biol. Evol.">
        <title>Blast fungal genomes show frequent chromosomal changes, gene gains and losses, and effector gene turnover.</title>
        <authorList>
            <person name="Gomez Luciano L.B."/>
            <person name="Jason Tsai I."/>
            <person name="Chuma I."/>
            <person name="Tosa Y."/>
            <person name="Chen Y.H."/>
            <person name="Li J.Y."/>
            <person name="Li M.Y."/>
            <person name="Jade Lu M.Y."/>
            <person name="Nakayashiki H."/>
            <person name="Li W.H."/>
        </authorList>
    </citation>
    <scope>NUCLEOTIDE SEQUENCE [LARGE SCALE GENOMIC DNA]</scope>
    <source>
        <strain evidence="2">MZ5-1-6</strain>
    </source>
</reference>
<name>A0A4P7NA08_PYROR</name>
<dbReference type="EMBL" id="CP034206">
    <property type="protein sequence ID" value="QBZ59373.1"/>
    <property type="molecule type" value="Genomic_DNA"/>
</dbReference>
<evidence type="ECO:0000313" key="3">
    <source>
        <dbReference type="Proteomes" id="UP000294847"/>
    </source>
</evidence>
<proteinExistence type="predicted"/>
<dbReference type="AlphaFoldDB" id="A0A4P7NA08"/>
<organism evidence="2 3">
    <name type="scientific">Pyricularia oryzae</name>
    <name type="common">Rice blast fungus</name>
    <name type="synonym">Magnaporthe oryzae</name>
    <dbReference type="NCBI Taxonomy" id="318829"/>
    <lineage>
        <taxon>Eukaryota</taxon>
        <taxon>Fungi</taxon>
        <taxon>Dikarya</taxon>
        <taxon>Ascomycota</taxon>
        <taxon>Pezizomycotina</taxon>
        <taxon>Sordariomycetes</taxon>
        <taxon>Sordariomycetidae</taxon>
        <taxon>Magnaporthales</taxon>
        <taxon>Pyriculariaceae</taxon>
        <taxon>Pyricularia</taxon>
    </lineage>
</organism>
<protein>
    <submittedName>
        <fullName evidence="2">Uncharacterized protein</fullName>
    </submittedName>
</protein>
<feature type="region of interest" description="Disordered" evidence="1">
    <location>
        <begin position="1"/>
        <end position="20"/>
    </location>
</feature>
<accession>A0A4P7NA08</accession>
<evidence type="ECO:0000313" key="2">
    <source>
        <dbReference type="EMBL" id="QBZ59373.1"/>
    </source>
</evidence>
<dbReference type="Proteomes" id="UP000294847">
    <property type="component" value="Chromosome 3"/>
</dbReference>